<dbReference type="InterPro" id="IPR029787">
    <property type="entry name" value="Nucleotide_cyclase"/>
</dbReference>
<dbReference type="Pfam" id="PF00211">
    <property type="entry name" value="Guanylate_cyc"/>
    <property type="match status" value="1"/>
</dbReference>
<dbReference type="CDD" id="cd07302">
    <property type="entry name" value="CHD"/>
    <property type="match status" value="1"/>
</dbReference>
<dbReference type="Proteomes" id="UP000294299">
    <property type="component" value="Chromosome NFRAN"/>
</dbReference>
<evidence type="ECO:0000259" key="1">
    <source>
        <dbReference type="PROSITE" id="PS50125"/>
    </source>
</evidence>
<dbReference type="PANTHER" id="PTHR43081:SF1">
    <property type="entry name" value="ADENYLATE CYCLASE, TERMINAL-DIFFERENTIATION SPECIFIC"/>
    <property type="match status" value="1"/>
</dbReference>
<dbReference type="GO" id="GO:0009190">
    <property type="term" value="P:cyclic nucleotide biosynthetic process"/>
    <property type="evidence" value="ECO:0007669"/>
    <property type="project" value="InterPro"/>
</dbReference>
<dbReference type="OrthoDB" id="9201at2157"/>
<dbReference type="RefSeq" id="WP_134483480.1">
    <property type="nucleotide sequence ID" value="NZ_LR216287.1"/>
</dbReference>
<dbReference type="AlphaFoldDB" id="A0A484I739"/>
<sequence length="356" mass="40448">MNSINARDIEIHPHKTIISLYESNIPVETIALQLDLSIEEINDAICKYQEINKVKEESVIQVSKVPKLGMLLVETVFDIESAIKDAQMRTWYNLKVKSQFNISQEKTQELLENFIGTNVTLVILHVDLVCSTDLSMNLPLKRLVPIIQAFTQEMSLVIEAYGGYVLKYVGDAIICFFFTEKDDLYLPCTNAVACAHSMITIIQEGMNTILESNGYTDLGVRIGIDIGENAIVQYGLRPETVTITENLTNTVATNQNYEKRCDGVSNDKNVRKKNGITVHKKPYLDILGYTINIASKMTSFARPNQIIIGEEVYRNLDIQTNRKFKKLNIKNLDWNYLNNATGNTYELYVNNDDNQR</sequence>
<dbReference type="GeneID" id="39420620"/>
<dbReference type="InterPro" id="IPR001054">
    <property type="entry name" value="A/G_cyclase"/>
</dbReference>
<dbReference type="SUPFAM" id="SSF55073">
    <property type="entry name" value="Nucleotide cyclase"/>
    <property type="match status" value="2"/>
</dbReference>
<reference evidence="2 3" key="1">
    <citation type="submission" date="2019-02" db="EMBL/GenBank/DDBJ databases">
        <authorList>
            <person name="Lehtovirta-Morley E L."/>
        </authorList>
    </citation>
    <scope>NUCLEOTIDE SEQUENCE [LARGE SCALE GENOMIC DNA]</scope>
    <source>
        <strain evidence="2">NFRAN1</strain>
    </source>
</reference>
<dbReference type="PROSITE" id="PS50125">
    <property type="entry name" value="GUANYLATE_CYCLASE_2"/>
    <property type="match status" value="1"/>
</dbReference>
<dbReference type="EMBL" id="LR216287">
    <property type="protein sequence ID" value="VFJ13549.1"/>
    <property type="molecule type" value="Genomic_DNA"/>
</dbReference>
<proteinExistence type="predicted"/>
<keyword evidence="3" id="KW-1185">Reference proteome</keyword>
<name>A0A484I739_9ARCH</name>
<organism evidence="2 3">
    <name type="scientific">Candidatus Nitrosocosmicus franklandianus</name>
    <dbReference type="NCBI Taxonomy" id="1798806"/>
    <lineage>
        <taxon>Archaea</taxon>
        <taxon>Nitrososphaerota</taxon>
        <taxon>Nitrososphaeria</taxon>
        <taxon>Nitrososphaerales</taxon>
        <taxon>Nitrososphaeraceae</taxon>
        <taxon>Candidatus Nitrosocosmicus</taxon>
    </lineage>
</organism>
<evidence type="ECO:0000313" key="3">
    <source>
        <dbReference type="Proteomes" id="UP000294299"/>
    </source>
</evidence>
<protein>
    <submittedName>
        <fullName evidence="2">Adenylate cyclase</fullName>
    </submittedName>
</protein>
<feature type="domain" description="Guanylate cyclase" evidence="1">
    <location>
        <begin position="122"/>
        <end position="298"/>
    </location>
</feature>
<accession>A0A484I739</accession>
<dbReference type="PANTHER" id="PTHR43081">
    <property type="entry name" value="ADENYLATE CYCLASE, TERMINAL-DIFFERENTIATION SPECIFIC-RELATED"/>
    <property type="match status" value="1"/>
</dbReference>
<evidence type="ECO:0000313" key="2">
    <source>
        <dbReference type="EMBL" id="VFJ13549.1"/>
    </source>
</evidence>
<dbReference type="GO" id="GO:0035556">
    <property type="term" value="P:intracellular signal transduction"/>
    <property type="evidence" value="ECO:0007669"/>
    <property type="project" value="InterPro"/>
</dbReference>
<dbReference type="Gene3D" id="3.30.70.1230">
    <property type="entry name" value="Nucleotide cyclase"/>
    <property type="match status" value="1"/>
</dbReference>
<dbReference type="InterPro" id="IPR050697">
    <property type="entry name" value="Adenylyl/Guanylyl_Cyclase_3/4"/>
</dbReference>
<dbReference type="KEGG" id="nfn:NFRAN_1227"/>
<gene>
    <name evidence="2" type="ORF">NFRAN_1227</name>
</gene>